<dbReference type="KEGG" id="aht:ANTHELSMS3_00731"/>
<dbReference type="Gene3D" id="3.90.550.20">
    <property type="match status" value="1"/>
</dbReference>
<dbReference type="InterPro" id="IPR008441">
    <property type="entry name" value="AfumC-like_glycosyl_Trfase"/>
</dbReference>
<dbReference type="EMBL" id="CP022540">
    <property type="protein sequence ID" value="ASP19449.1"/>
    <property type="molecule type" value="Genomic_DNA"/>
</dbReference>
<sequence>MTTDLPRNIFGYWHQGRDQAPDDIKQCWDLWARMNPDWDLRILEWADVADQMKASGVTYDTMSFNGIANIVRLSCLSAEGGVWVDAYTVPLKPLNDWLLPLMGSGFFAYHDPYRLRMSENWFIAAQPGYPLVSTWHDYMVRYWQTARRPMRSKHEMDNTTKGALARLSGRVMDAVQGPTSARGRKRIWLPKNPNWAVSLDGGGRYPIYPYFALAMLFDLMLADDPKLFEAWRQYPKITSYDTLLLRHWKKRYNELTPLDIRQMAAGKVMQKLSLPTKLPAPLMQTLVDMAEEAMPRG</sequence>
<dbReference type="AlphaFoldDB" id="A0A222DZR8"/>
<organism evidence="1 2">
    <name type="scientific">Antarctobacter heliothermus</name>
    <dbReference type="NCBI Taxonomy" id="74033"/>
    <lineage>
        <taxon>Bacteria</taxon>
        <taxon>Pseudomonadati</taxon>
        <taxon>Pseudomonadota</taxon>
        <taxon>Alphaproteobacteria</taxon>
        <taxon>Rhodobacterales</taxon>
        <taxon>Roseobacteraceae</taxon>
        <taxon>Antarctobacter</taxon>
    </lineage>
</organism>
<dbReference type="RefSeq" id="WP_094033684.1">
    <property type="nucleotide sequence ID" value="NZ_CP022540.1"/>
</dbReference>
<reference evidence="1 2" key="1">
    <citation type="submission" date="2017-07" db="EMBL/GenBank/DDBJ databases">
        <title>Genome Sequence of Antarctobacter heliothermus Strain SMS3 Isolated from a culture of the Diatom Skeletonema marinoi.</title>
        <authorList>
            <person name="Topel M."/>
            <person name="Pinder M.I.M."/>
            <person name="Johansson O.N."/>
            <person name="Kourtchenko O."/>
            <person name="Godhe A."/>
            <person name="Clarke A.K."/>
        </authorList>
    </citation>
    <scope>NUCLEOTIDE SEQUENCE [LARGE SCALE GENOMIC DNA]</scope>
    <source>
        <strain evidence="1 2">SMS3</strain>
    </source>
</reference>
<name>A0A222DZR8_9RHOB</name>
<dbReference type="OrthoDB" id="9802881at2"/>
<keyword evidence="2" id="KW-1185">Reference proteome</keyword>
<evidence type="ECO:0000313" key="1">
    <source>
        <dbReference type="EMBL" id="ASP19449.1"/>
    </source>
</evidence>
<dbReference type="SUPFAM" id="SSF53448">
    <property type="entry name" value="Nucleotide-diphospho-sugar transferases"/>
    <property type="match status" value="1"/>
</dbReference>
<protein>
    <submittedName>
        <fullName evidence="1">Capsular polysaccharide synthesis protein</fullName>
    </submittedName>
</protein>
<accession>A0A222DZR8</accession>
<gene>
    <name evidence="1" type="ORF">ANTHELSMS3_00731</name>
</gene>
<proteinExistence type="predicted"/>
<dbReference type="Proteomes" id="UP000203589">
    <property type="component" value="Chromosome"/>
</dbReference>
<evidence type="ECO:0000313" key="2">
    <source>
        <dbReference type="Proteomes" id="UP000203589"/>
    </source>
</evidence>
<dbReference type="GO" id="GO:0016757">
    <property type="term" value="F:glycosyltransferase activity"/>
    <property type="evidence" value="ECO:0007669"/>
    <property type="project" value="InterPro"/>
</dbReference>
<dbReference type="Pfam" id="PF05704">
    <property type="entry name" value="Caps_synth"/>
    <property type="match status" value="1"/>
</dbReference>
<dbReference type="InterPro" id="IPR029044">
    <property type="entry name" value="Nucleotide-diphossugar_trans"/>
</dbReference>